<organism evidence="2">
    <name type="scientific">Micromonospora carbonacea</name>
    <dbReference type="NCBI Taxonomy" id="47853"/>
    <lineage>
        <taxon>Bacteria</taxon>
        <taxon>Bacillati</taxon>
        <taxon>Actinomycetota</taxon>
        <taxon>Actinomycetes</taxon>
        <taxon>Micromonosporales</taxon>
        <taxon>Micromonosporaceae</taxon>
        <taxon>Micromonospora</taxon>
    </lineage>
</organism>
<dbReference type="EMBL" id="CP058905">
    <property type="protein sequence ID" value="QLK00542.1"/>
    <property type="molecule type" value="Genomic_DNA"/>
</dbReference>
<dbReference type="AlphaFoldDB" id="A0A7D5YA08"/>
<evidence type="ECO:0000256" key="1">
    <source>
        <dbReference type="SAM" id="SignalP"/>
    </source>
</evidence>
<dbReference type="PROSITE" id="PS51318">
    <property type="entry name" value="TAT"/>
    <property type="match status" value="1"/>
</dbReference>
<evidence type="ECO:0000313" key="2">
    <source>
        <dbReference type="EMBL" id="QLK00542.1"/>
    </source>
</evidence>
<proteinExistence type="predicted"/>
<evidence type="ECO:0008006" key="3">
    <source>
        <dbReference type="Google" id="ProtNLM"/>
    </source>
</evidence>
<dbReference type="InterPro" id="IPR006311">
    <property type="entry name" value="TAT_signal"/>
</dbReference>
<gene>
    <name evidence="2" type="ORF">HZU44_11230</name>
</gene>
<sequence length="89" mass="9345">MRLSRRSVNRLAVLTTAVSAGAVPSRPRAALAANTAYVFAYFTESPNRLGDSYALHLAVSSDGLNWSSLNQNNPVARPTAGTLGCGILP</sequence>
<accession>A0A7D5YA08</accession>
<feature type="signal peptide" evidence="1">
    <location>
        <begin position="1"/>
        <end position="22"/>
    </location>
</feature>
<feature type="chain" id="PRO_5038863906" description="Glycosyl hydrolase family 32 N-terminal domain-containing protein" evidence="1">
    <location>
        <begin position="23"/>
        <end position="89"/>
    </location>
</feature>
<protein>
    <recommendedName>
        <fullName evidence="3">Glycosyl hydrolase family 32 N-terminal domain-containing protein</fullName>
    </recommendedName>
</protein>
<name>A0A7D5YA08_9ACTN</name>
<reference evidence="2" key="1">
    <citation type="submission" date="2020-08" db="EMBL/GenBank/DDBJ databases">
        <title>A bifunctional nitrone conjugated secondary metabolite targeting the ribosome.</title>
        <authorList>
            <person name="Limbrick E.M."/>
            <person name="Graf M."/>
            <person name="Derewacz D.K."/>
            <person name="Nguyen F."/>
            <person name="Spraggins J.M."/>
            <person name="Wieland M."/>
            <person name="Ynigez-Gutierrez A.E."/>
            <person name="Reisman B.J."/>
            <person name="Zinshteyn B."/>
            <person name="McCulloch K."/>
            <person name="Iverson T.M."/>
            <person name="Green R."/>
            <person name="Wilson D.N."/>
            <person name="Bachmann B.O."/>
        </authorList>
    </citation>
    <scope>NUCLEOTIDE SEQUENCE</scope>
    <source>
        <strain evidence="2">Africana</strain>
    </source>
</reference>
<keyword evidence="1" id="KW-0732">Signal</keyword>